<name>A0ABV0BQK0_9SPHI</name>
<feature type="transmembrane region" description="Helical" evidence="5">
    <location>
        <begin position="47"/>
        <end position="66"/>
    </location>
</feature>
<keyword evidence="2 5" id="KW-0812">Transmembrane</keyword>
<dbReference type="InterPro" id="IPR019109">
    <property type="entry name" value="MamF_MmsF"/>
</dbReference>
<keyword evidence="3 5" id="KW-1133">Transmembrane helix</keyword>
<dbReference type="RefSeq" id="WP_346580701.1">
    <property type="nucleotide sequence ID" value="NZ_JBDJLH010000001.1"/>
</dbReference>
<evidence type="ECO:0000256" key="3">
    <source>
        <dbReference type="ARBA" id="ARBA00022989"/>
    </source>
</evidence>
<dbReference type="Proteomes" id="UP001409291">
    <property type="component" value="Unassembled WGS sequence"/>
</dbReference>
<evidence type="ECO:0000256" key="4">
    <source>
        <dbReference type="ARBA" id="ARBA00023136"/>
    </source>
</evidence>
<accession>A0ABV0BQK0</accession>
<protein>
    <recommendedName>
        <fullName evidence="8">Import component protein</fullName>
    </recommendedName>
</protein>
<dbReference type="EMBL" id="JBDJNQ010000001">
    <property type="protein sequence ID" value="MEN5376468.1"/>
    <property type="molecule type" value="Genomic_DNA"/>
</dbReference>
<evidence type="ECO:0000313" key="7">
    <source>
        <dbReference type="Proteomes" id="UP001409291"/>
    </source>
</evidence>
<organism evidence="6 7">
    <name type="scientific">Sphingobacterium kitahiroshimense</name>
    <dbReference type="NCBI Taxonomy" id="470446"/>
    <lineage>
        <taxon>Bacteria</taxon>
        <taxon>Pseudomonadati</taxon>
        <taxon>Bacteroidota</taxon>
        <taxon>Sphingobacteriia</taxon>
        <taxon>Sphingobacteriales</taxon>
        <taxon>Sphingobacteriaceae</taxon>
        <taxon>Sphingobacterium</taxon>
    </lineage>
</organism>
<comment type="caution">
    <text evidence="6">The sequence shown here is derived from an EMBL/GenBank/DDBJ whole genome shotgun (WGS) entry which is preliminary data.</text>
</comment>
<comment type="subcellular location">
    <subcellularLocation>
        <location evidence="1">Membrane</location>
        <topology evidence="1">Multi-pass membrane protein</topology>
    </subcellularLocation>
</comment>
<reference evidence="6 7" key="1">
    <citation type="submission" date="2024-04" db="EMBL/GenBank/DDBJ databases">
        <title>WGS of bacteria from Torrens River.</title>
        <authorList>
            <person name="Wyrsch E.R."/>
            <person name="Drigo B."/>
        </authorList>
    </citation>
    <scope>NUCLEOTIDE SEQUENCE [LARGE SCALE GENOMIC DNA]</scope>
    <source>
        <strain evidence="6 7">TWI391</strain>
    </source>
</reference>
<keyword evidence="7" id="KW-1185">Reference proteome</keyword>
<feature type="transmembrane region" description="Helical" evidence="5">
    <location>
        <begin position="72"/>
        <end position="93"/>
    </location>
</feature>
<evidence type="ECO:0000313" key="6">
    <source>
        <dbReference type="EMBL" id="MEN5376468.1"/>
    </source>
</evidence>
<sequence length="114" mass="12334">MREDKNISADTNDGKTVAIIAYLTIIGLVAALVMNSKNATNLGRFHIRQSIGITVTALVAGILRFIPMVGNILVSVIGITILVMLVLGILSAVKGEEKELPFIGHLYQKWFSVI</sequence>
<gene>
    <name evidence="6" type="ORF">ABE541_04255</name>
</gene>
<evidence type="ECO:0000256" key="1">
    <source>
        <dbReference type="ARBA" id="ARBA00004141"/>
    </source>
</evidence>
<evidence type="ECO:0000256" key="2">
    <source>
        <dbReference type="ARBA" id="ARBA00022692"/>
    </source>
</evidence>
<evidence type="ECO:0008006" key="8">
    <source>
        <dbReference type="Google" id="ProtNLM"/>
    </source>
</evidence>
<proteinExistence type="predicted"/>
<dbReference type="Pfam" id="PF09685">
    <property type="entry name" value="MamF_MmsF"/>
    <property type="match status" value="1"/>
</dbReference>
<keyword evidence="4 5" id="KW-0472">Membrane</keyword>
<evidence type="ECO:0000256" key="5">
    <source>
        <dbReference type="SAM" id="Phobius"/>
    </source>
</evidence>
<feature type="transmembrane region" description="Helical" evidence="5">
    <location>
        <begin position="16"/>
        <end position="35"/>
    </location>
</feature>